<dbReference type="Proteomes" id="UP001219355">
    <property type="component" value="Chromosome 4"/>
</dbReference>
<evidence type="ECO:0000313" key="3">
    <source>
        <dbReference type="Proteomes" id="UP001219355"/>
    </source>
</evidence>
<protein>
    <submittedName>
        <fullName evidence="2">Uncharacterized protein</fullName>
    </submittedName>
</protein>
<proteinExistence type="predicted"/>
<feature type="compositionally biased region" description="Acidic residues" evidence="1">
    <location>
        <begin position="40"/>
        <end position="61"/>
    </location>
</feature>
<organism evidence="2 3">
    <name type="scientific">Emydomyces testavorans</name>
    <dbReference type="NCBI Taxonomy" id="2070801"/>
    <lineage>
        <taxon>Eukaryota</taxon>
        <taxon>Fungi</taxon>
        <taxon>Dikarya</taxon>
        <taxon>Ascomycota</taxon>
        <taxon>Pezizomycotina</taxon>
        <taxon>Eurotiomycetes</taxon>
        <taxon>Eurotiomycetidae</taxon>
        <taxon>Onygenales</taxon>
        <taxon>Nannizziopsiaceae</taxon>
        <taxon>Emydomyces</taxon>
    </lineage>
</organism>
<keyword evidence="3" id="KW-1185">Reference proteome</keyword>
<gene>
    <name evidence="2" type="ORF">PRK78_005778</name>
</gene>
<name>A0AAF0DLC8_9EURO</name>
<dbReference type="EMBL" id="CP120630">
    <property type="protein sequence ID" value="WEW60293.1"/>
    <property type="molecule type" value="Genomic_DNA"/>
</dbReference>
<evidence type="ECO:0000256" key="1">
    <source>
        <dbReference type="SAM" id="MobiDB-lite"/>
    </source>
</evidence>
<accession>A0AAF0DLC8</accession>
<feature type="region of interest" description="Disordered" evidence="1">
    <location>
        <begin position="28"/>
        <end position="61"/>
    </location>
</feature>
<reference evidence="2" key="1">
    <citation type="submission" date="2023-03" db="EMBL/GenBank/DDBJ databases">
        <title>Emydomyces testavorans Genome Sequence.</title>
        <authorList>
            <person name="Hoyer L."/>
        </authorList>
    </citation>
    <scope>NUCLEOTIDE SEQUENCE</scope>
    <source>
        <strain evidence="2">16-2883</strain>
    </source>
</reference>
<dbReference type="AlphaFoldDB" id="A0AAF0DLC8"/>
<sequence>MALMAHAGKIQQLTVRELTNLIEDERPDVADTVRKSQAQEGEEGGGEELGGMEEIDLTYLE</sequence>
<evidence type="ECO:0000313" key="2">
    <source>
        <dbReference type="EMBL" id="WEW60293.1"/>
    </source>
</evidence>